<evidence type="ECO:0000313" key="3">
    <source>
        <dbReference type="Proteomes" id="UP001271007"/>
    </source>
</evidence>
<evidence type="ECO:0000313" key="2">
    <source>
        <dbReference type="EMBL" id="KAK3053474.1"/>
    </source>
</evidence>
<name>A0AAJ0DGL8_9PEZI</name>
<evidence type="ECO:0000256" key="1">
    <source>
        <dbReference type="SAM" id="MobiDB-lite"/>
    </source>
</evidence>
<proteinExistence type="predicted"/>
<accession>A0AAJ0DGL8</accession>
<comment type="caution">
    <text evidence="2">The sequence shown here is derived from an EMBL/GenBank/DDBJ whole genome shotgun (WGS) entry which is preliminary data.</text>
</comment>
<feature type="region of interest" description="Disordered" evidence="1">
    <location>
        <begin position="127"/>
        <end position="159"/>
    </location>
</feature>
<organism evidence="2 3">
    <name type="scientific">Extremus antarcticus</name>
    <dbReference type="NCBI Taxonomy" id="702011"/>
    <lineage>
        <taxon>Eukaryota</taxon>
        <taxon>Fungi</taxon>
        <taxon>Dikarya</taxon>
        <taxon>Ascomycota</taxon>
        <taxon>Pezizomycotina</taxon>
        <taxon>Dothideomycetes</taxon>
        <taxon>Dothideomycetidae</taxon>
        <taxon>Mycosphaerellales</taxon>
        <taxon>Extremaceae</taxon>
        <taxon>Extremus</taxon>
    </lineage>
</organism>
<protein>
    <submittedName>
        <fullName evidence="2">Uncharacterized protein</fullName>
    </submittedName>
</protein>
<sequence>MTLTLDPKVEFSCQDSLVPGLPIEPSHPLALDSNGDCVNSPYSFKSVIIDSGPGNHSHASFVTQQCRVELYSHNDCRGDKSVIDAADIKRSGCTFVGGRSARLDCGIEPISNAAYKTLGDLCAHSSFPRRNSTAPNPSGKTNGTATATGAMTSSALPPPSISPVVPAMPGVASTEKHIQRSLAALIAVVVAALVLL</sequence>
<gene>
    <name evidence="2" type="ORF">LTR09_005643</name>
</gene>
<dbReference type="EMBL" id="JAWDJX010000016">
    <property type="protein sequence ID" value="KAK3053474.1"/>
    <property type="molecule type" value="Genomic_DNA"/>
</dbReference>
<dbReference type="AlphaFoldDB" id="A0AAJ0DGL8"/>
<keyword evidence="3" id="KW-1185">Reference proteome</keyword>
<reference evidence="2" key="1">
    <citation type="submission" date="2023-04" db="EMBL/GenBank/DDBJ databases">
        <title>Black Yeasts Isolated from many extreme environments.</title>
        <authorList>
            <person name="Coleine C."/>
            <person name="Stajich J.E."/>
            <person name="Selbmann L."/>
        </authorList>
    </citation>
    <scope>NUCLEOTIDE SEQUENCE</scope>
    <source>
        <strain evidence="2">CCFEE 5312</strain>
    </source>
</reference>
<feature type="compositionally biased region" description="Low complexity" evidence="1">
    <location>
        <begin position="138"/>
        <end position="155"/>
    </location>
</feature>
<dbReference type="Proteomes" id="UP001271007">
    <property type="component" value="Unassembled WGS sequence"/>
</dbReference>